<dbReference type="InterPro" id="IPR056729">
    <property type="entry name" value="GMPPB_C"/>
</dbReference>
<dbReference type="Pfam" id="PF00483">
    <property type="entry name" value="NTP_transferase"/>
    <property type="match status" value="1"/>
</dbReference>
<dbReference type="InterPro" id="IPR023915">
    <property type="entry name" value="Bifunctiontional_GlmU_arc-type"/>
</dbReference>
<dbReference type="PANTHER" id="PTHR43584">
    <property type="entry name" value="NUCLEOTIDYL TRANSFERASE"/>
    <property type="match status" value="1"/>
</dbReference>
<sequence length="405" mass="43995">MQAIILAAGEGKRMRPLTRTRPKVMLPVANRPILEHLLLELEAAGVYDVVLVVGYRDDVIRAYFGEGEGLGLRIRYVTQRRQLGTADALRSASHLLEDRFLLLNGDAIVGREELMRILQEDGMAIGVKEVENPEDFGVVRITDGRVREILEKPEAPPTNLINAGIYSLTREILEFVEATPLSRRGEYEITDSIQMALDQGVEFKAVDISGWIDMGYPWDLLKANERILNQIDGGKIEGEVEDGAVIKGDVIVGEGSVIRSGSYIIGPVIIGRECTIGPNCFIRPATSIGDRCHIGAAVEVKNSIVMSGTKLPHLNYVGDSVIGEGCNLGAGTKIANLRLDGDEVYLNVNGKKVATGRRKFGAVIGDNVKTGINVTINIGTLIGNDALIAPHTKAEGSIEPYTRVF</sequence>
<evidence type="ECO:0000313" key="18">
    <source>
        <dbReference type="Proteomes" id="UP000185779"/>
    </source>
</evidence>
<dbReference type="InterPro" id="IPR029044">
    <property type="entry name" value="Nucleotide-diphossugar_trans"/>
</dbReference>
<evidence type="ECO:0000256" key="6">
    <source>
        <dbReference type="ARBA" id="ARBA00012457"/>
    </source>
</evidence>
<dbReference type="Gene3D" id="2.160.10.10">
    <property type="entry name" value="Hexapeptide repeat proteins"/>
    <property type="match status" value="1"/>
</dbReference>
<evidence type="ECO:0000313" key="16">
    <source>
        <dbReference type="EMBL" id="HEC56366.1"/>
    </source>
</evidence>
<name>A0A1F2P669_9EURY</name>
<dbReference type="SUPFAM" id="SSF53448">
    <property type="entry name" value="Nucleotide-diphospho-sugar transferases"/>
    <property type="match status" value="1"/>
</dbReference>
<protein>
    <recommendedName>
        <fullName evidence="7">Bifunctional protein GlmU</fullName>
        <ecNumber evidence="5">2.3.1.157</ecNumber>
        <ecNumber evidence="6">2.7.7.23</ecNumber>
    </recommendedName>
</protein>
<dbReference type="InterPro" id="IPR005835">
    <property type="entry name" value="NTP_transferase_dom"/>
</dbReference>
<comment type="similarity">
    <text evidence="3">In the C-terminal section; belongs to the transferase hexapeptide repeat family.</text>
</comment>
<evidence type="ECO:0000256" key="5">
    <source>
        <dbReference type="ARBA" id="ARBA00012225"/>
    </source>
</evidence>
<evidence type="ECO:0000256" key="8">
    <source>
        <dbReference type="ARBA" id="ARBA00022679"/>
    </source>
</evidence>
<comment type="pathway">
    <text evidence="2">Nucleotide-sugar biosynthesis; UDP-N-acetyl-alpha-D-glucosamine biosynthesis; UDP-N-acetyl-alpha-D-glucosamine from N-acetyl-alpha-D-glucosamine 1-phosphate: step 1/1.</text>
</comment>
<dbReference type="CDD" id="cd05636">
    <property type="entry name" value="LbH_G1P_TT_C_like"/>
    <property type="match status" value="1"/>
</dbReference>
<comment type="catalytic activity">
    <reaction evidence="13">
        <text>N-acetyl-alpha-D-glucosamine 1-phosphate + UTP + H(+) = UDP-N-acetyl-alpha-D-glucosamine + diphosphate</text>
        <dbReference type="Rhea" id="RHEA:13509"/>
        <dbReference type="ChEBI" id="CHEBI:15378"/>
        <dbReference type="ChEBI" id="CHEBI:33019"/>
        <dbReference type="ChEBI" id="CHEBI:46398"/>
        <dbReference type="ChEBI" id="CHEBI:57705"/>
        <dbReference type="ChEBI" id="CHEBI:57776"/>
        <dbReference type="EC" id="2.7.7.23"/>
    </reaction>
</comment>
<dbReference type="InterPro" id="IPR011004">
    <property type="entry name" value="Trimer_LpxA-like_sf"/>
</dbReference>
<dbReference type="EC" id="2.3.1.157" evidence="5"/>
<dbReference type="Proteomes" id="UP000185779">
    <property type="component" value="Unassembled WGS sequence"/>
</dbReference>
<dbReference type="GO" id="GO:0019134">
    <property type="term" value="F:glucosamine-1-phosphate N-acetyltransferase activity"/>
    <property type="evidence" value="ECO:0007669"/>
    <property type="project" value="UniProtKB-EC"/>
</dbReference>
<proteinExistence type="inferred from homology"/>
<dbReference type="SUPFAM" id="SSF51161">
    <property type="entry name" value="Trimeric LpxA-like enzymes"/>
    <property type="match status" value="1"/>
</dbReference>
<evidence type="ECO:0000256" key="12">
    <source>
        <dbReference type="ARBA" id="ARBA00048247"/>
    </source>
</evidence>
<evidence type="ECO:0000256" key="4">
    <source>
        <dbReference type="ARBA" id="ARBA00007947"/>
    </source>
</evidence>
<comment type="catalytic activity">
    <reaction evidence="12">
        <text>alpha-D-glucosamine 1-phosphate + acetyl-CoA = N-acetyl-alpha-D-glucosamine 1-phosphate + CoA + H(+)</text>
        <dbReference type="Rhea" id="RHEA:13725"/>
        <dbReference type="ChEBI" id="CHEBI:15378"/>
        <dbReference type="ChEBI" id="CHEBI:57287"/>
        <dbReference type="ChEBI" id="CHEBI:57288"/>
        <dbReference type="ChEBI" id="CHEBI:57776"/>
        <dbReference type="ChEBI" id="CHEBI:58516"/>
        <dbReference type="EC" id="2.3.1.157"/>
    </reaction>
</comment>
<comment type="pathway">
    <text evidence="1">Nucleotide-sugar biosynthesis; UDP-N-acetyl-alpha-D-glucosamine biosynthesis; N-acetyl-alpha-D-glucosamine 1-phosphate from alpha-D-glucosamine 6-phosphate (route II): step 2/2.</text>
</comment>
<evidence type="ECO:0000256" key="7">
    <source>
        <dbReference type="ARBA" id="ARBA00013414"/>
    </source>
</evidence>
<dbReference type="PATRIC" id="fig|1839936.3.peg.641"/>
<keyword evidence="8 17" id="KW-0808">Transferase</keyword>
<comment type="caution">
    <text evidence="17">The sequence shown here is derived from an EMBL/GenBank/DDBJ whole genome shotgun (WGS) entry which is preliminary data.</text>
</comment>
<evidence type="ECO:0000256" key="1">
    <source>
        <dbReference type="ARBA" id="ARBA00005166"/>
    </source>
</evidence>
<evidence type="ECO:0000256" key="13">
    <source>
        <dbReference type="ARBA" id="ARBA00048493"/>
    </source>
</evidence>
<evidence type="ECO:0000256" key="3">
    <source>
        <dbReference type="ARBA" id="ARBA00007707"/>
    </source>
</evidence>
<organism evidence="17 18">
    <name type="scientific">Candidatus Syntropharchaeum butanivorans</name>
    <dbReference type="NCBI Taxonomy" id="1839936"/>
    <lineage>
        <taxon>Archaea</taxon>
        <taxon>Methanobacteriati</taxon>
        <taxon>Methanobacteriota</taxon>
        <taxon>Stenosarchaea group</taxon>
        <taxon>Methanomicrobia</taxon>
        <taxon>Methanosarcinales</taxon>
        <taxon>ANME-2 cluster</taxon>
        <taxon>Candidatus Syntropharchaeum</taxon>
    </lineage>
</organism>
<dbReference type="PANTHER" id="PTHR43584:SF8">
    <property type="entry name" value="N-ACETYLMURAMATE ALPHA-1-PHOSPHATE URIDYLYLTRANSFERASE"/>
    <property type="match status" value="1"/>
</dbReference>
<dbReference type="EMBL" id="DRIE01000008">
    <property type="protein sequence ID" value="HEC56366.1"/>
    <property type="molecule type" value="Genomic_DNA"/>
</dbReference>
<evidence type="ECO:0000256" key="11">
    <source>
        <dbReference type="ARBA" id="ARBA00023315"/>
    </source>
</evidence>
<dbReference type="EC" id="2.7.7.23" evidence="6"/>
<dbReference type="Gene3D" id="3.90.550.10">
    <property type="entry name" value="Spore Coat Polysaccharide Biosynthesis Protein SpsA, Chain A"/>
    <property type="match status" value="1"/>
</dbReference>
<keyword evidence="11" id="KW-0012">Acyltransferase</keyword>
<feature type="domain" description="Mannose-1-phosphate guanyltransferase C-terminal" evidence="15">
    <location>
        <begin position="264"/>
        <end position="376"/>
    </location>
</feature>
<dbReference type="Proteomes" id="UP000885936">
    <property type="component" value="Unassembled WGS sequence"/>
</dbReference>
<dbReference type="GO" id="GO:0006048">
    <property type="term" value="P:UDP-N-acetylglucosamine biosynthetic process"/>
    <property type="evidence" value="ECO:0007669"/>
    <property type="project" value="UniProtKB-UniPathway"/>
</dbReference>
<dbReference type="STRING" id="1839936.SBU_000631"/>
<dbReference type="CDD" id="cd04181">
    <property type="entry name" value="NTP_transferase"/>
    <property type="match status" value="1"/>
</dbReference>
<accession>A0A1F2P669</accession>
<reference evidence="17 18" key="1">
    <citation type="submission" date="2016-05" db="EMBL/GenBank/DDBJ databases">
        <title>Microbial consortia oxidize butane by reversing methanogenesis.</title>
        <authorList>
            <person name="Laso-Perez R."/>
            <person name="Richter M."/>
            <person name="Wegener G."/>
            <person name="Musat F."/>
        </authorList>
    </citation>
    <scope>NUCLEOTIDE SEQUENCE [LARGE SCALE GENOMIC DNA]</scope>
    <source>
        <strain evidence="17">BOX1</strain>
    </source>
</reference>
<reference evidence="16" key="2">
    <citation type="journal article" date="2020" name="mSystems">
        <title>Genome- and Community-Level Interaction Insights into Carbon Utilization and Element Cycling Functions of Hydrothermarchaeota in Hydrothermal Sediment.</title>
        <authorList>
            <person name="Zhou Z."/>
            <person name="Liu Y."/>
            <person name="Xu W."/>
            <person name="Pan J."/>
            <person name="Luo Z.H."/>
            <person name="Li M."/>
        </authorList>
    </citation>
    <scope>NUCLEOTIDE SEQUENCE [LARGE SCALE GENOMIC DNA]</scope>
    <source>
        <strain evidence="16">HyVt-386</strain>
    </source>
</reference>
<evidence type="ECO:0000259" key="15">
    <source>
        <dbReference type="Pfam" id="PF25087"/>
    </source>
</evidence>
<dbReference type="NCBIfam" id="TIGR03992">
    <property type="entry name" value="Arch_glmU"/>
    <property type="match status" value="1"/>
</dbReference>
<dbReference type="EMBL" id="LYOR01000002">
    <property type="protein sequence ID" value="OFV66664.1"/>
    <property type="molecule type" value="Genomic_DNA"/>
</dbReference>
<keyword evidence="9" id="KW-0548">Nucleotidyltransferase</keyword>
<gene>
    <name evidence="16" type="ORF">ENI32_00530</name>
    <name evidence="17" type="ORF">SBU_000631</name>
</gene>
<dbReference type="InterPro" id="IPR050065">
    <property type="entry name" value="GlmU-like"/>
</dbReference>
<dbReference type="AlphaFoldDB" id="A0A1F2P669"/>
<evidence type="ECO:0000256" key="10">
    <source>
        <dbReference type="ARBA" id="ARBA00023268"/>
    </source>
</evidence>
<dbReference type="UniPathway" id="UPA00113">
    <property type="reaction ID" value="UER00532"/>
</dbReference>
<feature type="domain" description="Nucleotidyl transferase" evidence="14">
    <location>
        <begin position="3"/>
        <end position="229"/>
    </location>
</feature>
<keyword evidence="10" id="KW-0511">Multifunctional enzyme</keyword>
<evidence type="ECO:0000259" key="14">
    <source>
        <dbReference type="Pfam" id="PF00483"/>
    </source>
</evidence>
<evidence type="ECO:0000256" key="2">
    <source>
        <dbReference type="ARBA" id="ARBA00005208"/>
    </source>
</evidence>
<evidence type="ECO:0000256" key="9">
    <source>
        <dbReference type="ARBA" id="ARBA00022695"/>
    </source>
</evidence>
<dbReference type="GO" id="GO:0003977">
    <property type="term" value="F:UDP-N-acetylglucosamine diphosphorylase activity"/>
    <property type="evidence" value="ECO:0007669"/>
    <property type="project" value="UniProtKB-EC"/>
</dbReference>
<keyword evidence="18" id="KW-1185">Reference proteome</keyword>
<comment type="similarity">
    <text evidence="4">In the N-terminal section; belongs to the N-acetylglucosamine-1-phosphate uridyltransferase family.</text>
</comment>
<dbReference type="Pfam" id="PF25087">
    <property type="entry name" value="GMPPB_C"/>
    <property type="match status" value="1"/>
</dbReference>
<evidence type="ECO:0000313" key="17">
    <source>
        <dbReference type="EMBL" id="OFV66664.1"/>
    </source>
</evidence>